<dbReference type="Gene3D" id="3.40.395.10">
    <property type="entry name" value="Adenoviral Proteinase, Chain A"/>
    <property type="match status" value="1"/>
</dbReference>
<dbReference type="GO" id="GO:0006508">
    <property type="term" value="P:proteolysis"/>
    <property type="evidence" value="ECO:0007669"/>
    <property type="project" value="UniProtKB-KW"/>
</dbReference>
<feature type="region of interest" description="Disordered" evidence="5">
    <location>
        <begin position="451"/>
        <end position="496"/>
    </location>
</feature>
<dbReference type="AlphaFoldDB" id="A0AAD4CUA8"/>
<dbReference type="GO" id="GO:0005634">
    <property type="term" value="C:nucleus"/>
    <property type="evidence" value="ECO:0007669"/>
    <property type="project" value="TreeGrafter"/>
</dbReference>
<feature type="region of interest" description="Disordered" evidence="5">
    <location>
        <begin position="123"/>
        <end position="150"/>
    </location>
</feature>
<feature type="compositionally biased region" description="Polar residues" evidence="5">
    <location>
        <begin position="169"/>
        <end position="194"/>
    </location>
</feature>
<keyword evidence="2" id="KW-0645">Protease</keyword>
<sequence length="1044" mass="115763">MSGVLSTQKLPSEREDMTMQDISMLTPQEAYENYPFDPMDISPIPIPAVNQNSSQQPSRPRFVASATSPTYGSLSLFPISAVNQNSTQQPAPIPRRVASATTPPYGDISVPLPRILSPITHERAPMTGPLTRSPYIRPLHRFSPKSSKPRARVPIISSFLNMPQRRGHSTTSGLGLNTSRTMPSQNRGHSTTSGLGMPSRKVTWPAPWNASSSRDSSFNSLQTDMSALSSNKPTSFESVTSLSTTESSVSRKRSIDDGVDVPAPSLEADSRLSTKYRRVSGSDFPESATLIEPSKSSVPPSPPTPAHEINVSLPTHTPSIVLQASSSPTHVSRSTHAPSLEPQASTPTAPTSMTLSLAHRRVPQFIPGMWLEDSPALVASSPAVLASPAQGIQTPGISVQNDQTDDIDTDTTSSYLYNTLERYSTVFANSLRTFGAFARRAIGYLQQRYRGHPRRARASPIHPNLRSFSPEQRRRLREQQHLRERGHRPVQDFPFPDISHIPSFPTVASHPVPPNTIRQLSPPDARFPLESPFTLTRRSSRAGSGGSATRNKYFKTPQRQHGRASSPTKDAKRSQTGRRVQKSRIQKQVDPVSPKVSPSIKRRIGLPNRRNPDAARRAYMLQRAMNTSKFVPSERQLALMATAGDIELPKRKPKKHVHFGDPIAEIIHEHNLFTELAPYLHPSSPNVMNDGSSTIKSLQSQPVSSKPEDLLEEKENVPPSLEATAAATEETDDYRIDDPWTNYPYLLGRPVSAVSLVCPNPRPIPPGRTESLYAREWEQIEEEKKKNERPTRIRLEGPAVRPLSSSWENRVREAMAQPPSRKIVQTMAGESLTRRDLATCFTPAAWLNDEVINAYMDLIIAYMRRTNGNAGRHEKPRFHAFNSFFFSNLRDKGYTSVRRWATRAKIGGKDLLNVDTVFIPVHNHSHWTLIVVKPLERTIENFDSLGTVSQTHISIIKGWLRNELGDLYLEDEWTVPPSDSPQQNNGSDCGAFLLCTAKSLAISLEPLSYNAADIPLLRRKIVAELMARGLEGEFDPLGGGEPLL</sequence>
<comment type="similarity">
    <text evidence="1">Belongs to the peptidase C48 family.</text>
</comment>
<dbReference type="InterPro" id="IPR003653">
    <property type="entry name" value="Peptidase_C48_C"/>
</dbReference>
<comment type="caution">
    <text evidence="7">The sequence shown here is derived from an EMBL/GenBank/DDBJ whole genome shotgun (WGS) entry which is preliminary data.</text>
</comment>
<feature type="compositionally biased region" description="Basic and acidic residues" evidence="5">
    <location>
        <begin position="706"/>
        <end position="716"/>
    </location>
</feature>
<feature type="region of interest" description="Disordered" evidence="5">
    <location>
        <begin position="684"/>
        <end position="735"/>
    </location>
</feature>
<dbReference type="SUPFAM" id="SSF54001">
    <property type="entry name" value="Cysteine proteinases"/>
    <property type="match status" value="1"/>
</dbReference>
<gene>
    <name evidence="7" type="ORF">FE257_003327</name>
</gene>
<feature type="compositionally biased region" description="Basic and acidic residues" evidence="5">
    <location>
        <begin position="471"/>
        <end position="490"/>
    </location>
</feature>
<accession>A0AAD4CUA8</accession>
<evidence type="ECO:0000256" key="5">
    <source>
        <dbReference type="SAM" id="MobiDB-lite"/>
    </source>
</evidence>
<proteinExistence type="inferred from homology"/>
<feature type="compositionally biased region" description="Polar residues" evidence="5">
    <location>
        <begin position="221"/>
        <end position="233"/>
    </location>
</feature>
<feature type="compositionally biased region" description="Basic residues" evidence="5">
    <location>
        <begin position="138"/>
        <end position="150"/>
    </location>
</feature>
<dbReference type="PROSITE" id="PS50600">
    <property type="entry name" value="ULP_PROTEASE"/>
    <property type="match status" value="1"/>
</dbReference>
<feature type="region of interest" description="Disordered" evidence="5">
    <location>
        <begin position="513"/>
        <end position="613"/>
    </location>
</feature>
<dbReference type="EMBL" id="VCAU01000016">
    <property type="protein sequence ID" value="KAF9891842.1"/>
    <property type="molecule type" value="Genomic_DNA"/>
</dbReference>
<protein>
    <recommendedName>
        <fullName evidence="6">Ubiquitin-like protease family profile domain-containing protein</fullName>
    </recommendedName>
</protein>
<evidence type="ECO:0000313" key="7">
    <source>
        <dbReference type="EMBL" id="KAF9891842.1"/>
    </source>
</evidence>
<feature type="compositionally biased region" description="Low complexity" evidence="5">
    <location>
        <begin position="211"/>
        <end position="220"/>
    </location>
</feature>
<feature type="domain" description="Ubiquitin-like protease family profile" evidence="6">
    <location>
        <begin position="830"/>
        <end position="1000"/>
    </location>
</feature>
<feature type="compositionally biased region" description="Basic residues" evidence="5">
    <location>
        <begin position="575"/>
        <end position="585"/>
    </location>
</feature>
<keyword evidence="3" id="KW-0378">Hydrolase</keyword>
<dbReference type="PANTHER" id="PTHR12606:SF141">
    <property type="entry name" value="GH15225P-RELATED"/>
    <property type="match status" value="1"/>
</dbReference>
<organism evidence="7 8">
    <name type="scientific">Aspergillus nanangensis</name>
    <dbReference type="NCBI Taxonomy" id="2582783"/>
    <lineage>
        <taxon>Eukaryota</taxon>
        <taxon>Fungi</taxon>
        <taxon>Dikarya</taxon>
        <taxon>Ascomycota</taxon>
        <taxon>Pezizomycotina</taxon>
        <taxon>Eurotiomycetes</taxon>
        <taxon>Eurotiomycetidae</taxon>
        <taxon>Eurotiales</taxon>
        <taxon>Aspergillaceae</taxon>
        <taxon>Aspergillus</taxon>
        <taxon>Aspergillus subgen. Circumdati</taxon>
    </lineage>
</organism>
<evidence type="ECO:0000256" key="4">
    <source>
        <dbReference type="ARBA" id="ARBA00022807"/>
    </source>
</evidence>
<feature type="region of interest" description="Disordered" evidence="5">
    <location>
        <begin position="325"/>
        <end position="351"/>
    </location>
</feature>
<dbReference type="GO" id="GO:0016929">
    <property type="term" value="F:deSUMOylase activity"/>
    <property type="evidence" value="ECO:0007669"/>
    <property type="project" value="TreeGrafter"/>
</dbReference>
<keyword evidence="8" id="KW-1185">Reference proteome</keyword>
<evidence type="ECO:0000256" key="3">
    <source>
        <dbReference type="ARBA" id="ARBA00022801"/>
    </source>
</evidence>
<feature type="compositionally biased region" description="Low complexity" evidence="5">
    <location>
        <begin position="234"/>
        <end position="248"/>
    </location>
</feature>
<evidence type="ECO:0000256" key="1">
    <source>
        <dbReference type="ARBA" id="ARBA00005234"/>
    </source>
</evidence>
<evidence type="ECO:0000313" key="8">
    <source>
        <dbReference type="Proteomes" id="UP001194746"/>
    </source>
</evidence>
<feature type="region of interest" description="Disordered" evidence="5">
    <location>
        <begin position="163"/>
        <end position="311"/>
    </location>
</feature>
<evidence type="ECO:0000256" key="2">
    <source>
        <dbReference type="ARBA" id="ARBA00022670"/>
    </source>
</evidence>
<reference evidence="7" key="2">
    <citation type="submission" date="2020-02" db="EMBL/GenBank/DDBJ databases">
        <authorList>
            <person name="Gilchrist C.L.M."/>
            <person name="Chooi Y.-H."/>
        </authorList>
    </citation>
    <scope>NUCLEOTIDE SEQUENCE</scope>
    <source>
        <strain evidence="7">MST-FP2251</strain>
    </source>
</reference>
<dbReference type="GO" id="GO:0016926">
    <property type="term" value="P:protein desumoylation"/>
    <property type="evidence" value="ECO:0007669"/>
    <property type="project" value="TreeGrafter"/>
</dbReference>
<keyword evidence="4" id="KW-0788">Thiol protease</keyword>
<feature type="compositionally biased region" description="Polar residues" evidence="5">
    <location>
        <begin position="684"/>
        <end position="704"/>
    </location>
</feature>
<dbReference type="Pfam" id="PF02902">
    <property type="entry name" value="Peptidase_C48"/>
    <property type="match status" value="1"/>
</dbReference>
<reference evidence="7" key="1">
    <citation type="journal article" date="2019" name="Beilstein J. Org. Chem.">
        <title>Nanangenines: drimane sesquiterpenoids as the dominant metabolite cohort of a novel Australian fungus, Aspergillus nanangensis.</title>
        <authorList>
            <person name="Lacey H.J."/>
            <person name="Gilchrist C.L.M."/>
            <person name="Crombie A."/>
            <person name="Kalaitzis J.A."/>
            <person name="Vuong D."/>
            <person name="Rutledge P.J."/>
            <person name="Turner P."/>
            <person name="Pitt J.I."/>
            <person name="Lacey E."/>
            <person name="Chooi Y.H."/>
            <person name="Piggott A.M."/>
        </authorList>
    </citation>
    <scope>NUCLEOTIDE SEQUENCE</scope>
    <source>
        <strain evidence="7">MST-FP2251</strain>
    </source>
</reference>
<dbReference type="PANTHER" id="PTHR12606">
    <property type="entry name" value="SENTRIN/SUMO-SPECIFIC PROTEASE"/>
    <property type="match status" value="1"/>
</dbReference>
<evidence type="ECO:0000259" key="6">
    <source>
        <dbReference type="PROSITE" id="PS50600"/>
    </source>
</evidence>
<name>A0AAD4CUA8_ASPNN</name>
<feature type="compositionally biased region" description="Polar residues" evidence="5">
    <location>
        <begin position="557"/>
        <end position="568"/>
    </location>
</feature>
<dbReference type="Proteomes" id="UP001194746">
    <property type="component" value="Unassembled WGS sequence"/>
</dbReference>
<dbReference type="InterPro" id="IPR038765">
    <property type="entry name" value="Papain-like_cys_pep_sf"/>
</dbReference>